<comment type="caution">
    <text evidence="7">The sequence shown here is derived from an EMBL/GenBank/DDBJ whole genome shotgun (WGS) entry which is preliminary data.</text>
</comment>
<comment type="subcellular location">
    <subcellularLocation>
        <location evidence="1">Membrane</location>
        <topology evidence="1">Multi-pass membrane protein</topology>
    </subcellularLocation>
</comment>
<feature type="domain" description="RDD" evidence="6">
    <location>
        <begin position="19"/>
        <end position="149"/>
    </location>
</feature>
<feature type="transmembrane region" description="Helical" evidence="5">
    <location>
        <begin position="42"/>
        <end position="60"/>
    </location>
</feature>
<evidence type="ECO:0000256" key="5">
    <source>
        <dbReference type="SAM" id="Phobius"/>
    </source>
</evidence>
<evidence type="ECO:0000259" key="6">
    <source>
        <dbReference type="Pfam" id="PF06271"/>
    </source>
</evidence>
<feature type="transmembrane region" description="Helical" evidence="5">
    <location>
        <begin position="21"/>
        <end position="36"/>
    </location>
</feature>
<dbReference type="EMBL" id="MRCB01000016">
    <property type="protein sequence ID" value="OKH22050.1"/>
    <property type="molecule type" value="Genomic_DNA"/>
</dbReference>
<evidence type="ECO:0000256" key="4">
    <source>
        <dbReference type="ARBA" id="ARBA00023136"/>
    </source>
</evidence>
<dbReference type="InterPro" id="IPR010432">
    <property type="entry name" value="RDD"/>
</dbReference>
<sequence>MLIKTEQMPERRYPKVPIERRVAAFLIDFVAVWLLSSFFPDVIQWFVFLVGWFVVRVLVVEKNKGQSLGRYALDMKVIDPRFNKIPGLLALAKREGIVGLAAMLAMYGLEINFVNGLSMLLLVSPLLADCGVAFADEELNQAFHDRIAGTIVIQTRRGLSLDLRLKKLYFDLRRNFQKR</sequence>
<dbReference type="GO" id="GO:0016020">
    <property type="term" value="C:membrane"/>
    <property type="evidence" value="ECO:0007669"/>
    <property type="project" value="UniProtKB-SubCell"/>
</dbReference>
<dbReference type="STRING" id="1921803.NIES593_14040"/>
<dbReference type="Proteomes" id="UP000186868">
    <property type="component" value="Unassembled WGS sequence"/>
</dbReference>
<protein>
    <recommendedName>
        <fullName evidence="6">RDD domain-containing protein</fullName>
    </recommendedName>
</protein>
<keyword evidence="4 5" id="KW-0472">Membrane</keyword>
<dbReference type="AlphaFoldDB" id="A0A1U7HEP9"/>
<evidence type="ECO:0000256" key="1">
    <source>
        <dbReference type="ARBA" id="ARBA00004141"/>
    </source>
</evidence>
<dbReference type="OrthoDB" id="462690at2"/>
<keyword evidence="8" id="KW-1185">Reference proteome</keyword>
<keyword evidence="3 5" id="KW-1133">Transmembrane helix</keyword>
<evidence type="ECO:0000256" key="2">
    <source>
        <dbReference type="ARBA" id="ARBA00022692"/>
    </source>
</evidence>
<evidence type="ECO:0000256" key="3">
    <source>
        <dbReference type="ARBA" id="ARBA00022989"/>
    </source>
</evidence>
<gene>
    <name evidence="7" type="ORF">NIES593_14040</name>
</gene>
<name>A0A1U7HEP9_9CYAN</name>
<reference evidence="7 8" key="1">
    <citation type="submission" date="2016-11" db="EMBL/GenBank/DDBJ databases">
        <title>Draft Genome Sequences of Nine Cyanobacterial Strains from Diverse Habitats.</title>
        <authorList>
            <person name="Zhu T."/>
            <person name="Hou S."/>
            <person name="Lu X."/>
            <person name="Hess W.R."/>
        </authorList>
    </citation>
    <scope>NUCLEOTIDE SEQUENCE [LARGE SCALE GENOMIC DNA]</scope>
    <source>
        <strain evidence="7 8">NIES-593</strain>
    </source>
</reference>
<dbReference type="Pfam" id="PF06271">
    <property type="entry name" value="RDD"/>
    <property type="match status" value="1"/>
</dbReference>
<proteinExistence type="predicted"/>
<organism evidence="7 8">
    <name type="scientific">Hydrococcus rivularis NIES-593</name>
    <dbReference type="NCBI Taxonomy" id="1921803"/>
    <lineage>
        <taxon>Bacteria</taxon>
        <taxon>Bacillati</taxon>
        <taxon>Cyanobacteriota</taxon>
        <taxon>Cyanophyceae</taxon>
        <taxon>Pleurocapsales</taxon>
        <taxon>Hydrococcaceae</taxon>
        <taxon>Hydrococcus</taxon>
    </lineage>
</organism>
<accession>A0A1U7HEP9</accession>
<evidence type="ECO:0000313" key="7">
    <source>
        <dbReference type="EMBL" id="OKH22050.1"/>
    </source>
</evidence>
<keyword evidence="2 5" id="KW-0812">Transmembrane</keyword>
<evidence type="ECO:0000313" key="8">
    <source>
        <dbReference type="Proteomes" id="UP000186868"/>
    </source>
</evidence>